<evidence type="ECO:0000313" key="2">
    <source>
        <dbReference type="EMBL" id="KAK7856375.1"/>
    </source>
</evidence>
<reference evidence="2 3" key="1">
    <citation type="journal article" date="2018" name="Sci. Data">
        <title>The draft genome sequence of cork oak.</title>
        <authorList>
            <person name="Ramos A.M."/>
            <person name="Usie A."/>
            <person name="Barbosa P."/>
            <person name="Barros P.M."/>
            <person name="Capote T."/>
            <person name="Chaves I."/>
            <person name="Simoes F."/>
            <person name="Abreu I."/>
            <person name="Carrasquinho I."/>
            <person name="Faro C."/>
            <person name="Guimaraes J.B."/>
            <person name="Mendonca D."/>
            <person name="Nobrega F."/>
            <person name="Rodrigues L."/>
            <person name="Saibo N.J.M."/>
            <person name="Varela M.C."/>
            <person name="Egas C."/>
            <person name="Matos J."/>
            <person name="Miguel C.M."/>
            <person name="Oliveira M.M."/>
            <person name="Ricardo C.P."/>
            <person name="Goncalves S."/>
        </authorList>
    </citation>
    <scope>NUCLEOTIDE SEQUENCE [LARGE SCALE GENOMIC DNA]</scope>
    <source>
        <strain evidence="3">cv. HL8</strain>
    </source>
</reference>
<dbReference type="AlphaFoldDB" id="A0AAW0LY72"/>
<evidence type="ECO:0000313" key="3">
    <source>
        <dbReference type="Proteomes" id="UP000237347"/>
    </source>
</evidence>
<feature type="compositionally biased region" description="Polar residues" evidence="1">
    <location>
        <begin position="157"/>
        <end position="174"/>
    </location>
</feature>
<feature type="region of interest" description="Disordered" evidence="1">
    <location>
        <begin position="152"/>
        <end position="174"/>
    </location>
</feature>
<comment type="caution">
    <text evidence="2">The sequence shown here is derived from an EMBL/GenBank/DDBJ whole genome shotgun (WGS) entry which is preliminary data.</text>
</comment>
<dbReference type="EMBL" id="PKMF04000037">
    <property type="protein sequence ID" value="KAK7856375.1"/>
    <property type="molecule type" value="Genomic_DNA"/>
</dbReference>
<dbReference type="Proteomes" id="UP000237347">
    <property type="component" value="Unassembled WGS sequence"/>
</dbReference>
<accession>A0AAW0LY72</accession>
<protein>
    <submittedName>
        <fullName evidence="2">Uncharacterized protein</fullName>
    </submittedName>
</protein>
<gene>
    <name evidence="2" type="ORF">CFP56_023741</name>
</gene>
<proteinExistence type="predicted"/>
<keyword evidence="3" id="KW-1185">Reference proteome</keyword>
<organism evidence="2 3">
    <name type="scientific">Quercus suber</name>
    <name type="common">Cork oak</name>
    <dbReference type="NCBI Taxonomy" id="58331"/>
    <lineage>
        <taxon>Eukaryota</taxon>
        <taxon>Viridiplantae</taxon>
        <taxon>Streptophyta</taxon>
        <taxon>Embryophyta</taxon>
        <taxon>Tracheophyta</taxon>
        <taxon>Spermatophyta</taxon>
        <taxon>Magnoliopsida</taxon>
        <taxon>eudicotyledons</taxon>
        <taxon>Gunneridae</taxon>
        <taxon>Pentapetalae</taxon>
        <taxon>rosids</taxon>
        <taxon>fabids</taxon>
        <taxon>Fagales</taxon>
        <taxon>Fagaceae</taxon>
        <taxon>Quercus</taxon>
    </lineage>
</organism>
<name>A0AAW0LY72_QUESU</name>
<sequence length="182" mass="20286">MTLLHNMTMKNLSQFDSQEGSAGFKNGCKDLVIREAIIEKINRSSWINIQGCDFACKNKCSMGMKWRESERGRAQQPPPPPSHHLELCWTPTLHSPFSSPPPPIALKFEIDCLREDESMELGLGLRFGGLANSALRSFRIARYGPAKSHPLPFRHVSSPSNLSRPLSGPDSSTRTLIIDLQS</sequence>
<evidence type="ECO:0000256" key="1">
    <source>
        <dbReference type="SAM" id="MobiDB-lite"/>
    </source>
</evidence>